<feature type="transmembrane region" description="Helical" evidence="1">
    <location>
        <begin position="59"/>
        <end position="79"/>
    </location>
</feature>
<feature type="transmembrane region" description="Helical" evidence="1">
    <location>
        <begin position="99"/>
        <end position="118"/>
    </location>
</feature>
<keyword evidence="1" id="KW-1133">Transmembrane helix</keyword>
<dbReference type="InterPro" id="IPR001163">
    <property type="entry name" value="Sm_dom_euk/arc"/>
</dbReference>
<dbReference type="Pfam" id="PF01423">
    <property type="entry name" value="LSM"/>
    <property type="match status" value="1"/>
</dbReference>
<accession>L2GUE7</accession>
<feature type="domain" description="Sm" evidence="2">
    <location>
        <begin position="131"/>
        <end position="196"/>
    </location>
</feature>
<dbReference type="STRING" id="948595.L2GUE7"/>
<name>L2GUE7_VAVCU</name>
<dbReference type="SMART" id="SM00651">
    <property type="entry name" value="Sm"/>
    <property type="match status" value="1"/>
</dbReference>
<organism evidence="3 4">
    <name type="scientific">Vavraia culicis (isolate floridensis)</name>
    <name type="common">Microsporidian parasite</name>
    <dbReference type="NCBI Taxonomy" id="948595"/>
    <lineage>
        <taxon>Eukaryota</taxon>
        <taxon>Fungi</taxon>
        <taxon>Fungi incertae sedis</taxon>
        <taxon>Microsporidia</taxon>
        <taxon>Pleistophoridae</taxon>
        <taxon>Vavraia</taxon>
    </lineage>
</organism>
<dbReference type="SUPFAM" id="SSF50182">
    <property type="entry name" value="Sm-like ribonucleoproteins"/>
    <property type="match status" value="1"/>
</dbReference>
<proteinExistence type="predicted"/>
<dbReference type="AlphaFoldDB" id="L2GUE7"/>
<dbReference type="InterPro" id="IPR010920">
    <property type="entry name" value="LSM_dom_sf"/>
</dbReference>
<evidence type="ECO:0000256" key="1">
    <source>
        <dbReference type="SAM" id="Phobius"/>
    </source>
</evidence>
<protein>
    <recommendedName>
        <fullName evidence="2">Sm domain-containing protein</fullName>
    </recommendedName>
</protein>
<dbReference type="RefSeq" id="XP_008074523.1">
    <property type="nucleotide sequence ID" value="XM_008076332.1"/>
</dbReference>
<keyword evidence="1" id="KW-0812">Transmembrane</keyword>
<dbReference type="EMBL" id="GL877427">
    <property type="protein sequence ID" value="ELA46972.1"/>
    <property type="molecule type" value="Genomic_DNA"/>
</dbReference>
<reference evidence="4" key="1">
    <citation type="submission" date="2011-03" db="EMBL/GenBank/DDBJ databases">
        <title>The genome sequence of Vavraia culicis strain floridensis.</title>
        <authorList>
            <consortium name="The Broad Institute Genome Sequencing Platform"/>
            <person name="Cuomo C."/>
            <person name="Becnel J."/>
            <person name="Sanscrainte N."/>
            <person name="Young S.K."/>
            <person name="Zeng Q."/>
            <person name="Gargeya S."/>
            <person name="Fitzgerald M."/>
            <person name="Haas B."/>
            <person name="Abouelleil A."/>
            <person name="Alvarado L."/>
            <person name="Arachchi H.M."/>
            <person name="Berlin A."/>
            <person name="Chapman S.B."/>
            <person name="Gearin G."/>
            <person name="Goldberg J."/>
            <person name="Griggs A."/>
            <person name="Gujja S."/>
            <person name="Hansen M."/>
            <person name="Heiman D."/>
            <person name="Howarth C."/>
            <person name="Larimer J."/>
            <person name="Lui A."/>
            <person name="MacDonald P.J.P."/>
            <person name="McCowen C."/>
            <person name="Montmayeur A."/>
            <person name="Murphy C."/>
            <person name="Neiman D."/>
            <person name="Pearson M."/>
            <person name="Priest M."/>
            <person name="Roberts A."/>
            <person name="Saif S."/>
            <person name="Shea T."/>
            <person name="Sisk P."/>
            <person name="Stolte C."/>
            <person name="Sykes S."/>
            <person name="Wortman J."/>
            <person name="Nusbaum C."/>
            <person name="Birren B."/>
        </authorList>
    </citation>
    <scope>NUCLEOTIDE SEQUENCE [LARGE SCALE GENOMIC DNA]</scope>
    <source>
        <strain evidence="4">floridensis</strain>
    </source>
</reference>
<gene>
    <name evidence="3" type="ORF">VCUG_01503</name>
</gene>
<evidence type="ECO:0000313" key="4">
    <source>
        <dbReference type="Proteomes" id="UP000011081"/>
    </source>
</evidence>
<dbReference type="Gene3D" id="2.30.30.100">
    <property type="match status" value="1"/>
</dbReference>
<dbReference type="VEuPathDB" id="MicrosporidiaDB:VCUG_01503"/>
<evidence type="ECO:0000259" key="2">
    <source>
        <dbReference type="SMART" id="SM00651"/>
    </source>
</evidence>
<evidence type="ECO:0000313" key="3">
    <source>
        <dbReference type="EMBL" id="ELA46972.1"/>
    </source>
</evidence>
<dbReference type="GeneID" id="19879381"/>
<dbReference type="Proteomes" id="UP000011081">
    <property type="component" value="Unassembled WGS sequence"/>
</dbReference>
<sequence>MRTTHNSSLLIVHSIFVKVNTCIPLTASKHFYQIPPSFLISSLLPIVNRNIEQRSTHGFDHTTAVLSLFYVLFSPIFNFNHHYPTHLFVQPVLPFHHRIIIHYLPHLLILPSIFLFFLNHPIAMNRALPKSYLEKTMNCDVALYMRKKKKYYGKLLGMDEHFNVLLDDAYEENEENVRVGVGRALINGGSVAAIEFVDDQ</sequence>
<dbReference type="GO" id="GO:0032991">
    <property type="term" value="C:protein-containing complex"/>
    <property type="evidence" value="ECO:0007669"/>
    <property type="project" value="UniProtKB-ARBA"/>
</dbReference>
<keyword evidence="4" id="KW-1185">Reference proteome</keyword>
<keyword evidence="1" id="KW-0472">Membrane</keyword>
<dbReference type="HOGENOM" id="CLU_1367160_0_0_1"/>
<dbReference type="InParanoid" id="L2GUE7"/>
<dbReference type="OrthoDB" id="10263346at2759"/>